<sequence length="386" mass="43426">MSTYFSADWIFPVSSPPIKNGIVEVNSEGEIVAILQEKYANHIDIKKLKGAIVPGFINTHCHLELSHLLGKIPERTGLVDFVKHIITGRQADKDEIKSAMQMANKQMYNNGIVAVGDISNQISSKEIKQISQIFYHTFVEAMGFNPQRAEAVMDYAIGIKNEFFPLSASVVPHAPYSVSSELFKLINEEAESDNAFLSIHNQETVEENAFFVDKTGRFLELYKFLGLDIAFFEPSGKSSLQTWLPKMVNQKLLLVHNTVSNKEDIEFATQNHHNLYWCFCPNANLYIENSLPDVNLWMEKQLKITIGTDSLASNKQLNILAEMKTLQKHKNIGFENLLQWATINGAEFLGLDKQFGTIEVGKTPGLNLISLSEDLMIESDVIVKLV</sequence>
<comment type="caution">
    <text evidence="3">The sequence shown here is derived from an EMBL/GenBank/DDBJ whole genome shotgun (WGS) entry which is preliminary data.</text>
</comment>
<dbReference type="InterPro" id="IPR006680">
    <property type="entry name" value="Amidohydro-rel"/>
</dbReference>
<dbReference type="EMBL" id="JBHSBW010000011">
    <property type="protein sequence ID" value="MFC4212127.1"/>
    <property type="molecule type" value="Genomic_DNA"/>
</dbReference>
<dbReference type="RefSeq" id="WP_378985821.1">
    <property type="nucleotide sequence ID" value="NZ_JBHSBW010000011.1"/>
</dbReference>
<feature type="domain" description="Amidohydrolase-related" evidence="2">
    <location>
        <begin position="52"/>
        <end position="371"/>
    </location>
</feature>
<keyword evidence="1" id="KW-0378">Hydrolase</keyword>
<name>A0ABV8PCY2_9SPHI</name>
<protein>
    <submittedName>
        <fullName evidence="3">Amidohydrolase family protein</fullName>
    </submittedName>
</protein>
<keyword evidence="4" id="KW-1185">Reference proteome</keyword>
<dbReference type="Pfam" id="PF01979">
    <property type="entry name" value="Amidohydro_1"/>
    <property type="match status" value="1"/>
</dbReference>
<accession>A0ABV8PCY2</accession>
<evidence type="ECO:0000256" key="1">
    <source>
        <dbReference type="ARBA" id="ARBA00022801"/>
    </source>
</evidence>
<dbReference type="Proteomes" id="UP001595789">
    <property type="component" value="Unassembled WGS sequence"/>
</dbReference>
<dbReference type="Gene3D" id="2.30.40.10">
    <property type="entry name" value="Urease, subunit C, domain 1"/>
    <property type="match status" value="1"/>
</dbReference>
<organism evidence="3 4">
    <name type="scientific">Pedobacter lithocola</name>
    <dbReference type="NCBI Taxonomy" id="1908239"/>
    <lineage>
        <taxon>Bacteria</taxon>
        <taxon>Pseudomonadati</taxon>
        <taxon>Bacteroidota</taxon>
        <taxon>Sphingobacteriia</taxon>
        <taxon>Sphingobacteriales</taxon>
        <taxon>Sphingobacteriaceae</taxon>
        <taxon>Pedobacter</taxon>
    </lineage>
</organism>
<dbReference type="InterPro" id="IPR032466">
    <property type="entry name" value="Metal_Hydrolase"/>
</dbReference>
<evidence type="ECO:0000259" key="2">
    <source>
        <dbReference type="Pfam" id="PF01979"/>
    </source>
</evidence>
<proteinExistence type="predicted"/>
<dbReference type="PANTHER" id="PTHR43794:SF11">
    <property type="entry name" value="AMIDOHYDROLASE-RELATED DOMAIN-CONTAINING PROTEIN"/>
    <property type="match status" value="1"/>
</dbReference>
<evidence type="ECO:0000313" key="3">
    <source>
        <dbReference type="EMBL" id="MFC4212127.1"/>
    </source>
</evidence>
<reference evidence="4" key="1">
    <citation type="journal article" date="2019" name="Int. J. Syst. Evol. Microbiol.">
        <title>The Global Catalogue of Microorganisms (GCM) 10K type strain sequencing project: providing services to taxonomists for standard genome sequencing and annotation.</title>
        <authorList>
            <consortium name="The Broad Institute Genomics Platform"/>
            <consortium name="The Broad Institute Genome Sequencing Center for Infectious Disease"/>
            <person name="Wu L."/>
            <person name="Ma J."/>
        </authorList>
    </citation>
    <scope>NUCLEOTIDE SEQUENCE [LARGE SCALE GENOMIC DNA]</scope>
    <source>
        <strain evidence="4">CCM 8691</strain>
    </source>
</reference>
<dbReference type="SUPFAM" id="SSF51556">
    <property type="entry name" value="Metallo-dependent hydrolases"/>
    <property type="match status" value="1"/>
</dbReference>
<dbReference type="InterPro" id="IPR050287">
    <property type="entry name" value="MTA/SAH_deaminase"/>
</dbReference>
<gene>
    <name evidence="3" type="ORF">ACFOWA_13085</name>
</gene>
<dbReference type="Gene3D" id="3.20.20.140">
    <property type="entry name" value="Metal-dependent hydrolases"/>
    <property type="match status" value="1"/>
</dbReference>
<dbReference type="InterPro" id="IPR011059">
    <property type="entry name" value="Metal-dep_hydrolase_composite"/>
</dbReference>
<evidence type="ECO:0000313" key="4">
    <source>
        <dbReference type="Proteomes" id="UP001595789"/>
    </source>
</evidence>
<dbReference type="PANTHER" id="PTHR43794">
    <property type="entry name" value="AMINOHYDROLASE SSNA-RELATED"/>
    <property type="match status" value="1"/>
</dbReference>